<keyword evidence="3" id="KW-0436">Ligase</keyword>
<accession>A0AAW2INB5</accession>
<dbReference type="InterPro" id="IPR045864">
    <property type="entry name" value="aa-tRNA-synth_II/BPL/LPL"/>
</dbReference>
<reference evidence="3" key="2">
    <citation type="journal article" date="2024" name="Plant">
        <title>Genomic evolution and insights into agronomic trait innovations of Sesamum species.</title>
        <authorList>
            <person name="Miao H."/>
            <person name="Wang L."/>
            <person name="Qu L."/>
            <person name="Liu H."/>
            <person name="Sun Y."/>
            <person name="Le M."/>
            <person name="Wang Q."/>
            <person name="Wei S."/>
            <person name="Zheng Y."/>
            <person name="Lin W."/>
            <person name="Duan Y."/>
            <person name="Cao H."/>
            <person name="Xiong S."/>
            <person name="Wang X."/>
            <person name="Wei L."/>
            <person name="Li C."/>
            <person name="Ma Q."/>
            <person name="Ju M."/>
            <person name="Zhao R."/>
            <person name="Li G."/>
            <person name="Mu C."/>
            <person name="Tian Q."/>
            <person name="Mei H."/>
            <person name="Zhang T."/>
            <person name="Gao T."/>
            <person name="Zhang H."/>
        </authorList>
    </citation>
    <scope>NUCLEOTIDE SEQUENCE</scope>
    <source>
        <strain evidence="3">G02</strain>
    </source>
</reference>
<dbReference type="PANTHER" id="PTHR22594:SF54">
    <property type="entry name" value="ASPARAGINE--TRNA LIGASE, CYTOPLASMIC 1-RELATED"/>
    <property type="match status" value="1"/>
</dbReference>
<dbReference type="SUPFAM" id="SSF55681">
    <property type="entry name" value="Class II aaRS and biotin synthetases"/>
    <property type="match status" value="1"/>
</dbReference>
<dbReference type="AlphaFoldDB" id="A0AAW2INB5"/>
<keyword evidence="2" id="KW-0030">Aminoacyl-tRNA synthetase</keyword>
<dbReference type="GO" id="GO:0004816">
    <property type="term" value="F:asparagine-tRNA ligase activity"/>
    <property type="evidence" value="ECO:0007669"/>
    <property type="project" value="TreeGrafter"/>
</dbReference>
<dbReference type="GO" id="GO:0006421">
    <property type="term" value="P:asparaginyl-tRNA aminoacylation"/>
    <property type="evidence" value="ECO:0007669"/>
    <property type="project" value="TreeGrafter"/>
</dbReference>
<organism evidence="3">
    <name type="scientific">Sesamum radiatum</name>
    <name type="common">Black benniseed</name>
    <dbReference type="NCBI Taxonomy" id="300843"/>
    <lineage>
        <taxon>Eukaryota</taxon>
        <taxon>Viridiplantae</taxon>
        <taxon>Streptophyta</taxon>
        <taxon>Embryophyta</taxon>
        <taxon>Tracheophyta</taxon>
        <taxon>Spermatophyta</taxon>
        <taxon>Magnoliopsida</taxon>
        <taxon>eudicotyledons</taxon>
        <taxon>Gunneridae</taxon>
        <taxon>Pentapetalae</taxon>
        <taxon>asterids</taxon>
        <taxon>lamiids</taxon>
        <taxon>Lamiales</taxon>
        <taxon>Pedaliaceae</taxon>
        <taxon>Sesamum</taxon>
    </lineage>
</organism>
<proteinExistence type="predicted"/>
<name>A0AAW2INB5_SESRA</name>
<protein>
    <submittedName>
        <fullName evidence="3">Asparagine--tRNA ligase, cytoplasmic 1</fullName>
    </submittedName>
</protein>
<evidence type="ECO:0000256" key="2">
    <source>
        <dbReference type="ARBA" id="ARBA00023146"/>
    </source>
</evidence>
<dbReference type="GO" id="GO:0005524">
    <property type="term" value="F:ATP binding"/>
    <property type="evidence" value="ECO:0007669"/>
    <property type="project" value="UniProtKB-KW"/>
</dbReference>
<evidence type="ECO:0000313" key="3">
    <source>
        <dbReference type="EMBL" id="KAL0283331.1"/>
    </source>
</evidence>
<dbReference type="Gene3D" id="3.30.930.10">
    <property type="entry name" value="Bira Bifunctional Protein, Domain 2"/>
    <property type="match status" value="1"/>
</dbReference>
<dbReference type="PANTHER" id="PTHR22594">
    <property type="entry name" value="ASPARTYL/LYSYL-TRNA SYNTHETASE"/>
    <property type="match status" value="1"/>
</dbReference>
<keyword evidence="1" id="KW-0648">Protein biosynthesis</keyword>
<gene>
    <name evidence="3" type="ORF">Sradi_7232800</name>
</gene>
<reference evidence="3" key="1">
    <citation type="submission" date="2020-06" db="EMBL/GenBank/DDBJ databases">
        <authorList>
            <person name="Li T."/>
            <person name="Hu X."/>
            <person name="Zhang T."/>
            <person name="Song X."/>
            <person name="Zhang H."/>
            <person name="Dai N."/>
            <person name="Sheng W."/>
            <person name="Hou X."/>
            <person name="Wei L."/>
        </authorList>
    </citation>
    <scope>NUCLEOTIDE SEQUENCE</scope>
    <source>
        <strain evidence="3">G02</strain>
        <tissue evidence="3">Leaf</tissue>
    </source>
</reference>
<sequence length="82" mass="9260">MVAKSKFPRVAEAVAILEEAAKVKKFENKVEWGIDSASEHERYNHPKASKAFYMKVNEDNKTIAATDVLVPKVRELIGDSQR</sequence>
<evidence type="ECO:0000256" key="1">
    <source>
        <dbReference type="ARBA" id="ARBA00022917"/>
    </source>
</evidence>
<comment type="caution">
    <text evidence="3">The sequence shown here is derived from an EMBL/GenBank/DDBJ whole genome shotgun (WGS) entry which is preliminary data.</text>
</comment>
<dbReference type="GO" id="GO:0005739">
    <property type="term" value="C:mitochondrion"/>
    <property type="evidence" value="ECO:0007669"/>
    <property type="project" value="TreeGrafter"/>
</dbReference>
<dbReference type="EMBL" id="JACGWJ010001297">
    <property type="protein sequence ID" value="KAL0283331.1"/>
    <property type="molecule type" value="Genomic_DNA"/>
</dbReference>